<dbReference type="GO" id="GO:0097621">
    <property type="term" value="F:monoamine oxidase activity"/>
    <property type="evidence" value="ECO:0007669"/>
    <property type="project" value="Ensembl"/>
</dbReference>
<dbReference type="GO" id="GO:0001716">
    <property type="term" value="F:L-amino-acid oxidase activity"/>
    <property type="evidence" value="ECO:0007669"/>
    <property type="project" value="UniProtKB-EC"/>
</dbReference>
<dbReference type="Ensembl" id="ENSSMRT00000019317.1">
    <property type="protein sequence ID" value="ENSSMRP00000016507.1"/>
    <property type="gene ID" value="ENSSMRG00000012870.1"/>
</dbReference>
<dbReference type="Pfam" id="PF13450">
    <property type="entry name" value="NAD_binding_8"/>
    <property type="match status" value="1"/>
</dbReference>
<dbReference type="Proteomes" id="UP000694421">
    <property type="component" value="Unplaced"/>
</dbReference>
<dbReference type="EC" id="1.4.3.2" evidence="2"/>
<keyword evidence="4" id="KW-0274">FAD</keyword>
<evidence type="ECO:0000256" key="1">
    <source>
        <dbReference type="ARBA" id="ARBA00005465"/>
    </source>
</evidence>
<dbReference type="GO" id="GO:0016651">
    <property type="term" value="F:oxidoreductase activity, acting on NAD(P)H"/>
    <property type="evidence" value="ECO:0007669"/>
    <property type="project" value="Ensembl"/>
</dbReference>
<evidence type="ECO:0000256" key="6">
    <source>
        <dbReference type="SAM" id="MobiDB-lite"/>
    </source>
</evidence>
<dbReference type="PANTHER" id="PTHR23357">
    <property type="entry name" value="RENALASE"/>
    <property type="match status" value="1"/>
</dbReference>
<evidence type="ECO:0000313" key="8">
    <source>
        <dbReference type="Ensembl" id="ENSSMRP00000016507.1"/>
    </source>
</evidence>
<accession>A0A8D0CAN5</accession>
<dbReference type="AlphaFoldDB" id="A0A8D0CAN5"/>
<dbReference type="OMA" id="ICGGDAF"/>
<feature type="compositionally biased region" description="Pro residues" evidence="6">
    <location>
        <begin position="1"/>
        <end position="12"/>
    </location>
</feature>
<dbReference type="InterPro" id="IPR040174">
    <property type="entry name" value="RNLS"/>
</dbReference>
<feature type="domain" description="Amine oxidase" evidence="7">
    <location>
        <begin position="161"/>
        <end position="393"/>
    </location>
</feature>
<name>A0A8D0CAN5_SALMN</name>
<dbReference type="InterPro" id="IPR002937">
    <property type="entry name" value="Amino_oxidase"/>
</dbReference>
<comment type="similarity">
    <text evidence="1">Belongs to the flavin monoamine oxidase family. FIG1 subfamily.</text>
</comment>
<dbReference type="GO" id="GO:0051379">
    <property type="term" value="F:epinephrine binding"/>
    <property type="evidence" value="ECO:0007669"/>
    <property type="project" value="Ensembl"/>
</dbReference>
<organism evidence="8 9">
    <name type="scientific">Salvator merianae</name>
    <name type="common">Argentine black and white tegu</name>
    <name type="synonym">Tupinambis merianae</name>
    <dbReference type="NCBI Taxonomy" id="96440"/>
    <lineage>
        <taxon>Eukaryota</taxon>
        <taxon>Metazoa</taxon>
        <taxon>Chordata</taxon>
        <taxon>Craniata</taxon>
        <taxon>Vertebrata</taxon>
        <taxon>Euteleostomi</taxon>
        <taxon>Lepidosauria</taxon>
        <taxon>Squamata</taxon>
        <taxon>Bifurcata</taxon>
        <taxon>Unidentata</taxon>
        <taxon>Episquamata</taxon>
        <taxon>Laterata</taxon>
        <taxon>Teiioidea</taxon>
        <taxon>Teiidae</taxon>
        <taxon>Salvator</taxon>
    </lineage>
</organism>
<dbReference type="SUPFAM" id="SSF51905">
    <property type="entry name" value="FAD/NAD(P)-binding domain"/>
    <property type="match status" value="1"/>
</dbReference>
<reference evidence="8" key="2">
    <citation type="submission" date="2025-09" db="UniProtKB">
        <authorList>
            <consortium name="Ensembl"/>
        </authorList>
    </citation>
    <scope>IDENTIFICATION</scope>
</reference>
<evidence type="ECO:0000313" key="9">
    <source>
        <dbReference type="Proteomes" id="UP000694421"/>
    </source>
</evidence>
<dbReference type="GO" id="GO:0010459">
    <property type="term" value="P:negative regulation of heart rate"/>
    <property type="evidence" value="ECO:0007669"/>
    <property type="project" value="Ensembl"/>
</dbReference>
<evidence type="ECO:0000256" key="2">
    <source>
        <dbReference type="ARBA" id="ARBA00012806"/>
    </source>
</evidence>
<reference evidence="8" key="1">
    <citation type="submission" date="2025-08" db="UniProtKB">
        <authorList>
            <consortium name="Ensembl"/>
        </authorList>
    </citation>
    <scope>IDENTIFICATION</scope>
</reference>
<proteinExistence type="inferred from homology"/>
<dbReference type="GeneTree" id="ENSGT00390000016052"/>
<evidence type="ECO:0000256" key="4">
    <source>
        <dbReference type="ARBA" id="ARBA00022827"/>
    </source>
</evidence>
<dbReference type="InterPro" id="IPR036188">
    <property type="entry name" value="FAD/NAD-bd_sf"/>
</dbReference>
<evidence type="ECO:0000259" key="7">
    <source>
        <dbReference type="Pfam" id="PF01593"/>
    </source>
</evidence>
<keyword evidence="9" id="KW-1185">Reference proteome</keyword>
<evidence type="ECO:0000256" key="5">
    <source>
        <dbReference type="ARBA" id="ARBA00023180"/>
    </source>
</evidence>
<dbReference type="Pfam" id="PF01593">
    <property type="entry name" value="Amino_oxidase"/>
    <property type="match status" value="1"/>
</dbReference>
<protein>
    <recommendedName>
        <fullName evidence="2">L-amino-acid oxidase</fullName>
        <ecNumber evidence="2">1.4.3.2</ecNumber>
    </recommendedName>
</protein>
<feature type="region of interest" description="Disordered" evidence="6">
    <location>
        <begin position="1"/>
        <end position="50"/>
    </location>
</feature>
<sequence length="403" mass="44341">MLHVSVPPPPPTGGSQQQGGSACPARSVSQLHKPRRKRREEKEEEDPARLTTALPAVAPVMARVLVVGAGLTGSLCAALLRRELPQGLLRIVVWDKARGAGGRMSTSRSSHDPRCSADLGAQYITCLPDYAKKHQSFYEDLVTHSVLKPLTAPIEGVQMKDGAENFVTPQGISSIAKHYLKESGVDVRYTHQVTHIFLKDGKWQVGFNIDSSDQFDVVILTMPVPQILQLRGDIKNIINKSQRQQLESVSYSSRFALGLFYEAGTQINAPWAAQYISDNPCIRFISIDNKKRNIESPDIGPSIVVHTSVAFGTGHLEWDKQKVQQLILDELKNIMPSLPKPESIKCQRWRYSQVTQAFPSSPGQITLHTKPLLVCGGDGFIHSTFDGCLDSAMSIVEALKSSL</sequence>
<dbReference type="GO" id="GO:0045776">
    <property type="term" value="P:negative regulation of blood pressure"/>
    <property type="evidence" value="ECO:0007669"/>
    <property type="project" value="Ensembl"/>
</dbReference>
<dbReference type="Gene3D" id="3.90.660.10">
    <property type="match status" value="1"/>
</dbReference>
<keyword evidence="5" id="KW-0325">Glycoprotein</keyword>
<dbReference type="Gene3D" id="3.50.50.60">
    <property type="entry name" value="FAD/NAD(P)-binding domain"/>
    <property type="match status" value="1"/>
</dbReference>
<dbReference type="PANTHER" id="PTHR23357:SF1">
    <property type="entry name" value="RENALASE"/>
    <property type="match status" value="1"/>
</dbReference>
<evidence type="ECO:0000256" key="3">
    <source>
        <dbReference type="ARBA" id="ARBA00022630"/>
    </source>
</evidence>
<dbReference type="GO" id="GO:0005576">
    <property type="term" value="C:extracellular region"/>
    <property type="evidence" value="ECO:0007669"/>
    <property type="project" value="Ensembl"/>
</dbReference>
<keyword evidence="3" id="KW-0285">Flavoprotein</keyword>
<dbReference type="GO" id="GO:0070404">
    <property type="term" value="F:NADH binding"/>
    <property type="evidence" value="ECO:0007669"/>
    <property type="project" value="Ensembl"/>
</dbReference>